<evidence type="ECO:0000313" key="2">
    <source>
        <dbReference type="EMBL" id="ABS61945.1"/>
    </source>
</evidence>
<keyword evidence="3" id="KW-1185">Reference proteome</keyword>
<dbReference type="EMBL" id="CP000774">
    <property type="protein sequence ID" value="ABS61945.1"/>
    <property type="molecule type" value="Genomic_DNA"/>
</dbReference>
<dbReference type="Pfam" id="PF01381">
    <property type="entry name" value="HTH_3"/>
    <property type="match status" value="1"/>
</dbReference>
<dbReference type="eggNOG" id="COG1396">
    <property type="taxonomic scope" value="Bacteria"/>
</dbReference>
<dbReference type="OrthoDB" id="8249714at2"/>
<dbReference type="HOGENOM" id="CLU_2094498_0_0_5"/>
<dbReference type="KEGG" id="pla:Plav_0322"/>
<dbReference type="Proteomes" id="UP000006377">
    <property type="component" value="Chromosome"/>
</dbReference>
<protein>
    <submittedName>
        <fullName evidence="2">Helix-turn-helix domain protein</fullName>
    </submittedName>
</protein>
<sequence>MSPFLHCYLATHRRRWGLSQPELASLLDQASPSAVSRWEALQRAPNLSTALQLELIFGVTPQDLFPALYREAEDVVMRQAKALYETLEGKTDAKSREKLVLLSLIIERAKGDTDYV</sequence>
<dbReference type="InterPro" id="IPR010982">
    <property type="entry name" value="Lambda_DNA-bd_dom_sf"/>
</dbReference>
<dbReference type="Gene3D" id="1.10.260.40">
    <property type="entry name" value="lambda repressor-like DNA-binding domains"/>
    <property type="match status" value="1"/>
</dbReference>
<dbReference type="InterPro" id="IPR001387">
    <property type="entry name" value="Cro/C1-type_HTH"/>
</dbReference>
<dbReference type="CDD" id="cd00093">
    <property type="entry name" value="HTH_XRE"/>
    <property type="match status" value="1"/>
</dbReference>
<evidence type="ECO:0000259" key="1">
    <source>
        <dbReference type="PROSITE" id="PS50943"/>
    </source>
</evidence>
<feature type="domain" description="HTH cro/C1-type" evidence="1">
    <location>
        <begin position="17"/>
        <end position="64"/>
    </location>
</feature>
<dbReference type="SMART" id="SM00530">
    <property type="entry name" value="HTH_XRE"/>
    <property type="match status" value="1"/>
</dbReference>
<accession>A7HPW2</accession>
<organism evidence="2 3">
    <name type="scientific">Parvibaculum lavamentivorans (strain DS-1 / DSM 13023 / NCIMB 13966)</name>
    <dbReference type="NCBI Taxonomy" id="402881"/>
    <lineage>
        <taxon>Bacteria</taxon>
        <taxon>Pseudomonadati</taxon>
        <taxon>Pseudomonadota</taxon>
        <taxon>Alphaproteobacteria</taxon>
        <taxon>Hyphomicrobiales</taxon>
        <taxon>Parvibaculaceae</taxon>
        <taxon>Parvibaculum</taxon>
    </lineage>
</organism>
<dbReference type="PROSITE" id="PS50943">
    <property type="entry name" value="HTH_CROC1"/>
    <property type="match status" value="1"/>
</dbReference>
<dbReference type="AlphaFoldDB" id="A7HPW2"/>
<gene>
    <name evidence="2" type="ordered locus">Plav_0322</name>
</gene>
<reference evidence="2 3" key="1">
    <citation type="journal article" date="2011" name="Stand. Genomic Sci.">
        <title>Complete genome sequence of Parvibaculum lavamentivorans type strain (DS-1(T)).</title>
        <authorList>
            <person name="Schleheck D."/>
            <person name="Weiss M."/>
            <person name="Pitluck S."/>
            <person name="Bruce D."/>
            <person name="Land M.L."/>
            <person name="Han S."/>
            <person name="Saunders E."/>
            <person name="Tapia R."/>
            <person name="Detter C."/>
            <person name="Brettin T."/>
            <person name="Han J."/>
            <person name="Woyke T."/>
            <person name="Goodwin L."/>
            <person name="Pennacchio L."/>
            <person name="Nolan M."/>
            <person name="Cook A.M."/>
            <person name="Kjelleberg S."/>
            <person name="Thomas T."/>
        </authorList>
    </citation>
    <scope>NUCLEOTIDE SEQUENCE [LARGE SCALE GENOMIC DNA]</scope>
    <source>
        <strain evidence="3">DS-1 / DSM 13023 / NCIMB 13966</strain>
    </source>
</reference>
<dbReference type="STRING" id="402881.Plav_0322"/>
<evidence type="ECO:0000313" key="3">
    <source>
        <dbReference type="Proteomes" id="UP000006377"/>
    </source>
</evidence>
<dbReference type="GO" id="GO:0003677">
    <property type="term" value="F:DNA binding"/>
    <property type="evidence" value="ECO:0007669"/>
    <property type="project" value="InterPro"/>
</dbReference>
<dbReference type="SUPFAM" id="SSF47413">
    <property type="entry name" value="lambda repressor-like DNA-binding domains"/>
    <property type="match status" value="1"/>
</dbReference>
<name>A7HPW2_PARL1</name>
<dbReference type="RefSeq" id="WP_011995236.1">
    <property type="nucleotide sequence ID" value="NC_009719.1"/>
</dbReference>
<proteinExistence type="predicted"/>